<organism evidence="8 9">
    <name type="scientific">Pseudofulvimonas gallinarii</name>
    <dbReference type="NCBI Taxonomy" id="634155"/>
    <lineage>
        <taxon>Bacteria</taxon>
        <taxon>Pseudomonadati</taxon>
        <taxon>Pseudomonadota</taxon>
        <taxon>Gammaproteobacteria</taxon>
        <taxon>Lysobacterales</taxon>
        <taxon>Rhodanobacteraceae</taxon>
        <taxon>Pseudofulvimonas</taxon>
    </lineage>
</organism>
<dbReference type="GO" id="GO:0005886">
    <property type="term" value="C:plasma membrane"/>
    <property type="evidence" value="ECO:0007669"/>
    <property type="project" value="UniProtKB-SubCell"/>
</dbReference>
<gene>
    <name evidence="8" type="ORF">EDC25_12140</name>
</gene>
<dbReference type="OrthoDB" id="196472at2"/>
<dbReference type="Pfam" id="PF01292">
    <property type="entry name" value="Ni_hydr_CYTB"/>
    <property type="match status" value="1"/>
</dbReference>
<dbReference type="GO" id="GO:0022904">
    <property type="term" value="P:respiratory electron transport chain"/>
    <property type="evidence" value="ECO:0007669"/>
    <property type="project" value="InterPro"/>
</dbReference>
<feature type="domain" description="Cytochrome b561 bacterial/Ni-hydrogenase" evidence="7">
    <location>
        <begin position="8"/>
        <end position="181"/>
    </location>
</feature>
<dbReference type="InterPro" id="IPR051542">
    <property type="entry name" value="Hydrogenase_cytochrome"/>
</dbReference>
<evidence type="ECO:0000256" key="2">
    <source>
        <dbReference type="ARBA" id="ARBA00022475"/>
    </source>
</evidence>
<name>A0A4V3UUH6_9GAMM</name>
<proteinExistence type="predicted"/>
<sequence>MESRRYRVWDLPTRLSHWAIAVLVLAQFGSGLLEVLPMGWHLWCGYALLVALLFRVLWGFVGSPSARFGSFLRGPSAMLEYSRQLFEPKPSRWAGHNPLGGWSIVLMLAFALAQSVTGLFSESIDLAGPLVASVDRATARAAEDWHGWLYWPLLLLVVLHVAAAFFHLAYKRENLIAPIFGDGRLELERDPALGFAGATRALVVLAIAFTVVVLVARLAP</sequence>
<dbReference type="InterPro" id="IPR011577">
    <property type="entry name" value="Cyt_b561_bac/Ni-Hgenase"/>
</dbReference>
<feature type="transmembrane region" description="Helical" evidence="6">
    <location>
        <begin position="39"/>
        <end position="58"/>
    </location>
</feature>
<keyword evidence="9" id="KW-1185">Reference proteome</keyword>
<keyword evidence="4 6" id="KW-1133">Transmembrane helix</keyword>
<dbReference type="GO" id="GO:0020037">
    <property type="term" value="F:heme binding"/>
    <property type="evidence" value="ECO:0007669"/>
    <property type="project" value="TreeGrafter"/>
</dbReference>
<feature type="transmembrane region" description="Helical" evidence="6">
    <location>
        <begin position="99"/>
        <end position="120"/>
    </location>
</feature>
<feature type="transmembrane region" description="Helical" evidence="6">
    <location>
        <begin position="15"/>
        <end position="33"/>
    </location>
</feature>
<dbReference type="Proteomes" id="UP000294599">
    <property type="component" value="Unassembled WGS sequence"/>
</dbReference>
<dbReference type="InterPro" id="IPR016174">
    <property type="entry name" value="Di-haem_cyt_TM"/>
</dbReference>
<dbReference type="PANTHER" id="PTHR30485:SF2">
    <property type="entry name" value="BLL0597 PROTEIN"/>
    <property type="match status" value="1"/>
</dbReference>
<evidence type="ECO:0000313" key="8">
    <source>
        <dbReference type="EMBL" id="TCS94521.1"/>
    </source>
</evidence>
<feature type="transmembrane region" description="Helical" evidence="6">
    <location>
        <begin position="191"/>
        <end position="216"/>
    </location>
</feature>
<evidence type="ECO:0000256" key="4">
    <source>
        <dbReference type="ARBA" id="ARBA00022989"/>
    </source>
</evidence>
<dbReference type="PANTHER" id="PTHR30485">
    <property type="entry name" value="NI/FE-HYDROGENASE 1 B-TYPE CYTOCHROME SUBUNIT"/>
    <property type="match status" value="1"/>
</dbReference>
<reference evidence="8 9" key="1">
    <citation type="submission" date="2019-03" db="EMBL/GenBank/DDBJ databases">
        <title>Genomic Encyclopedia of Type Strains, Phase IV (KMG-IV): sequencing the most valuable type-strain genomes for metagenomic binning, comparative biology and taxonomic classification.</title>
        <authorList>
            <person name="Goeker M."/>
        </authorList>
    </citation>
    <scope>NUCLEOTIDE SEQUENCE [LARGE SCALE GENOMIC DNA]</scope>
    <source>
        <strain evidence="8 9">DSM 21944</strain>
    </source>
</reference>
<evidence type="ECO:0000256" key="1">
    <source>
        <dbReference type="ARBA" id="ARBA00004651"/>
    </source>
</evidence>
<protein>
    <submittedName>
        <fullName evidence="8">Cytochrome b</fullName>
    </submittedName>
</protein>
<comment type="subcellular location">
    <subcellularLocation>
        <location evidence="1">Cell membrane</location>
        <topology evidence="1">Multi-pass membrane protein</topology>
    </subcellularLocation>
</comment>
<evidence type="ECO:0000313" key="9">
    <source>
        <dbReference type="Proteomes" id="UP000294599"/>
    </source>
</evidence>
<keyword evidence="5 6" id="KW-0472">Membrane</keyword>
<dbReference type="Gene3D" id="1.20.950.20">
    <property type="entry name" value="Transmembrane di-heme cytochromes, Chain C"/>
    <property type="match status" value="1"/>
</dbReference>
<dbReference type="EMBL" id="SMAF01000021">
    <property type="protein sequence ID" value="TCS94521.1"/>
    <property type="molecule type" value="Genomic_DNA"/>
</dbReference>
<dbReference type="SUPFAM" id="SSF81342">
    <property type="entry name" value="Transmembrane di-heme cytochromes"/>
    <property type="match status" value="1"/>
</dbReference>
<evidence type="ECO:0000259" key="7">
    <source>
        <dbReference type="Pfam" id="PF01292"/>
    </source>
</evidence>
<evidence type="ECO:0000256" key="6">
    <source>
        <dbReference type="SAM" id="Phobius"/>
    </source>
</evidence>
<dbReference type="AlphaFoldDB" id="A0A4V3UUH6"/>
<keyword evidence="3 6" id="KW-0812">Transmembrane</keyword>
<evidence type="ECO:0000256" key="5">
    <source>
        <dbReference type="ARBA" id="ARBA00023136"/>
    </source>
</evidence>
<dbReference type="RefSeq" id="WP_123521738.1">
    <property type="nucleotide sequence ID" value="NZ_JBHLWF010000081.1"/>
</dbReference>
<comment type="caution">
    <text evidence="8">The sequence shown here is derived from an EMBL/GenBank/DDBJ whole genome shotgun (WGS) entry which is preliminary data.</text>
</comment>
<keyword evidence="2" id="KW-1003">Cell membrane</keyword>
<feature type="transmembrane region" description="Helical" evidence="6">
    <location>
        <begin position="148"/>
        <end position="170"/>
    </location>
</feature>
<dbReference type="GO" id="GO:0009055">
    <property type="term" value="F:electron transfer activity"/>
    <property type="evidence" value="ECO:0007669"/>
    <property type="project" value="InterPro"/>
</dbReference>
<accession>A0A4V3UUH6</accession>
<evidence type="ECO:0000256" key="3">
    <source>
        <dbReference type="ARBA" id="ARBA00022692"/>
    </source>
</evidence>